<accession>A0ABU1T4Q3</accession>
<organism evidence="2 3">
    <name type="scientific">Arcanobacterium hippocoleae</name>
    <dbReference type="NCBI Taxonomy" id="149017"/>
    <lineage>
        <taxon>Bacteria</taxon>
        <taxon>Bacillati</taxon>
        <taxon>Actinomycetota</taxon>
        <taxon>Actinomycetes</taxon>
        <taxon>Actinomycetales</taxon>
        <taxon>Actinomycetaceae</taxon>
        <taxon>Arcanobacterium</taxon>
    </lineage>
</organism>
<evidence type="ECO:0000256" key="1">
    <source>
        <dbReference type="SAM" id="MobiDB-lite"/>
    </source>
</evidence>
<gene>
    <name evidence="2" type="ORF">J2S36_001368</name>
</gene>
<dbReference type="Proteomes" id="UP001266099">
    <property type="component" value="Unassembled WGS sequence"/>
</dbReference>
<name>A0ABU1T4Q3_9ACTO</name>
<feature type="compositionally biased region" description="Basic residues" evidence="1">
    <location>
        <begin position="1"/>
        <end position="11"/>
    </location>
</feature>
<reference evidence="2 3" key="1">
    <citation type="submission" date="2023-07" db="EMBL/GenBank/DDBJ databases">
        <title>Sequencing the genomes of 1000 actinobacteria strains.</title>
        <authorList>
            <person name="Klenk H.-P."/>
        </authorList>
    </citation>
    <scope>NUCLEOTIDE SEQUENCE [LARGE SCALE GENOMIC DNA]</scope>
    <source>
        <strain evidence="2 3">DSM 15539</strain>
    </source>
</reference>
<protein>
    <submittedName>
        <fullName evidence="2">Uncharacterized protein</fullName>
    </submittedName>
</protein>
<feature type="region of interest" description="Disordered" evidence="1">
    <location>
        <begin position="1"/>
        <end position="21"/>
    </location>
</feature>
<keyword evidence="3" id="KW-1185">Reference proteome</keyword>
<sequence length="1534" mass="167953">MSPLFRRKSKKQAQESAGDAVVKFSARESGVENVQRPEIQLAEHAVHGIADSEPELIKADADSLDLPQADLGLRADADGDLQSAGAQGVAANLALVSQKSQEELAAGAYTAWHAHLTQQVTMRKDQKAPAKYVGQIDITHAHPTGVAQFYAHMEIRLSSLIREPKAFARAKEQLAQLRELTADISNEYGYAPVSLAAGRITWTELPELDTREIPQWTGQTYDATGELRLDFGEYLEQQKVDISHAQMQDAGADDAQKSEDAGVLATHEVAAAVSARAAERPLRTATERTIPALLRAIRIVFLPDGDAKLKLSAEAMINPELIHALRLSGIEPEHVAKLREYVQRSTGIDAPLAQITAISRAYLPGFKFENQNIIGCFHAPAEMLLADLEGMAAYVQNSGVVAALAGDLQLRKVTSAPILPGLQADRLPEVERGVGDLDPAELDVVEVVASGRSIVIDAPAGTRRLETLASIMADAAASGKSLIFVPSRALSGAALRAELEQLGLGEMVLDFSDVESVPHQIRTGLRLRKPDFDFASAVAQRDELTATRAQLDSFVTDLHQVNPDWGYSVHDLLEKLARLTAQVDAPTTRVRFTADTLAAIKIAGEDEVLQLLNRGAEIGIFSAEVAKSAWSNSSITDLQVGASAVERARRLHEVILPAVRAQVARSAGETGLHPAQTPSQWFEQIDMFDGISQSLDFFLPKIFESSVEHLIALTASKEWRSEHQISLSLSQKRMYRRELADLLRPGAVPADIHRELVLVEERREIWKRYTKDAGWPTLPSGMLQIQASRKVLASELTQLAAEVGGFGYLDIDFVKTSKIVEELVKDAAQMVQLPALNEVRGQLKRLGIEHFVADLRERNVTRDQLSQEFELAVTSSIFEQLLRKSKLLAALGPRDLLALVEKFRKLDLAQVNSLSGPVQLAAINNMRAYARAHRNDTIRLDQLLAKYGVGILRDVIATYPRLVQLARPIWIVPPVVARDYIPQMHWVDLVLCDTTERTELAAIIPSLLRGRQLVIVGDKRRNELIDVNALPADSHDVPAAAQVAEGDIDLADLGQARAFPSFAKIFPVLQLPTLRVQYDEKSARALLAHGYQDAYLPIPESPMKRSAQLISVDGRGVPSANGDGAVESTAAEVDAVVDLILNYALDQNPQSLAVITVSPVHARQILKALQNAKSSSVILQRFMNQNVAEPFHVVDISQTCGMRRDHVILSPGFGKTVHGRVLHSFGQLQESHGFLDLIDALEVARKSLTVVSALGVDDIDTGRLSTPGPKLLAQIIAEAGNARQDLVDYDHDTADPLLADFGDRLREQGFAVAYEYGFAGSRRLPMVVGMPDSRDAWEMAVLIDNADYVAEESLRRRDRFLPQAVADRGWLVFQTFSTSLFIDPAGQAAEVGAHLRALHSQKAEPELVPPILDGENWVEEPIFADVLERKTSRAAMGNPEMAIVGEDSTAQFAGPRERSARPKFTPGLQLSAYTDDQLDEVLAWIASDGIARTQAQFIQELRAELGIIRHGVQISTVLGNVVRRSGFVRLEDNE</sequence>
<comment type="caution">
    <text evidence="2">The sequence shown here is derived from an EMBL/GenBank/DDBJ whole genome shotgun (WGS) entry which is preliminary data.</text>
</comment>
<dbReference type="EMBL" id="JAVDUJ010000001">
    <property type="protein sequence ID" value="MDR6939825.1"/>
    <property type="molecule type" value="Genomic_DNA"/>
</dbReference>
<evidence type="ECO:0000313" key="2">
    <source>
        <dbReference type="EMBL" id="MDR6939825.1"/>
    </source>
</evidence>
<evidence type="ECO:0000313" key="3">
    <source>
        <dbReference type="Proteomes" id="UP001266099"/>
    </source>
</evidence>
<dbReference type="RefSeq" id="WP_309956815.1">
    <property type="nucleotide sequence ID" value="NZ_JAVDUJ010000001.1"/>
</dbReference>
<proteinExistence type="predicted"/>